<dbReference type="OrthoDB" id="5241646at2"/>
<keyword evidence="4 6" id="KW-1133">Transmembrane helix</keyword>
<dbReference type="Proteomes" id="UP000192366">
    <property type="component" value="Unassembled WGS sequence"/>
</dbReference>
<feature type="transmembrane region" description="Helical" evidence="6">
    <location>
        <begin position="401"/>
        <end position="419"/>
    </location>
</feature>
<dbReference type="PANTHER" id="PTHR34820:SF4">
    <property type="entry name" value="INNER MEMBRANE PROTEIN YEBZ"/>
    <property type="match status" value="1"/>
</dbReference>
<name>A0A1W9Z414_MYCBA</name>
<dbReference type="PANTHER" id="PTHR34820">
    <property type="entry name" value="INNER MEMBRANE PROTEIN YEBZ"/>
    <property type="match status" value="1"/>
</dbReference>
<dbReference type="InterPro" id="IPR008457">
    <property type="entry name" value="Cu-R_CopD_dom"/>
</dbReference>
<keyword evidence="3 6" id="KW-0812">Transmembrane</keyword>
<dbReference type="Pfam" id="PF09678">
    <property type="entry name" value="Caa3_CtaG"/>
    <property type="match status" value="1"/>
</dbReference>
<evidence type="ECO:0000256" key="5">
    <source>
        <dbReference type="ARBA" id="ARBA00023136"/>
    </source>
</evidence>
<sequence length="636" mass="65696">MSTRVDGRRVSVLLLAAVAALAAATAALIGAASLADALTATGLPNPGPVTTYGLPAVRAAGEIAAAVAVGGFLVAAFLAPPQSNGVLDVGGYRAVRLGGYACAVWALCAALLVALSVSDVSGVPLHQIAPGDIWAAADLVEITNAWRWTAGLAAVVAVASLAVLRWAPTPFLLLAVLATLVPLGLSGHSSSGGAHDMATNSLLIHLFASALWVGGLLALLAHAWRVGTHLDTAARRYSAIALCCFVAVAASGLINAALRIAPGELFSDYGVLLIGKAVALTALGGLGWAQRRYAVAALGKNPRARGPLLGLGIAEGLIFAVTVGIAVGLSRTPPPPGRVEPTAAEMAIGFQPAGPPTLARVTSDWRFDLILGTAALVLAGLYVAGLRRLRQRHRRWPGRRTACWLGGCLCLLVVTSSGLGSYMPAMFSMHVLYQALLSTLVPALLVGGAPIVLAAQALPATAKPAAPGLREWWTVLLRSPLGRAMTHPVVVTVAYAGGAAVFYTGPVFAAAIDNHSAHVLSNMFFLVTGCLFFGAITASARTTRQRYVMAAAALFTYAGVGASLMVRTEVVGEYFYRSIRLPWHTDLLADQWAGGAIAVAASIVSLLAALAGTLWSRHRHHARFSRDDRAVTPAAR</sequence>
<evidence type="ECO:0000256" key="3">
    <source>
        <dbReference type="ARBA" id="ARBA00022692"/>
    </source>
</evidence>
<feature type="transmembrane region" description="Helical" evidence="6">
    <location>
        <begin position="308"/>
        <end position="329"/>
    </location>
</feature>
<dbReference type="InterPro" id="IPR032694">
    <property type="entry name" value="CopC/D"/>
</dbReference>
<feature type="transmembrane region" description="Helical" evidence="6">
    <location>
        <begin position="236"/>
        <end position="257"/>
    </location>
</feature>
<keyword evidence="7" id="KW-0732">Signal</keyword>
<gene>
    <name evidence="9" type="ORF">BST17_00025</name>
</gene>
<feature type="signal peptide" evidence="7">
    <location>
        <begin position="1"/>
        <end position="22"/>
    </location>
</feature>
<feature type="transmembrane region" description="Helical" evidence="6">
    <location>
        <begin position="171"/>
        <end position="190"/>
    </location>
</feature>
<feature type="chain" id="PRO_5013049200" evidence="7">
    <location>
        <begin position="23"/>
        <end position="636"/>
    </location>
</feature>
<feature type="transmembrane region" description="Helical" evidence="6">
    <location>
        <begin position="202"/>
        <end position="224"/>
    </location>
</feature>
<evidence type="ECO:0000256" key="1">
    <source>
        <dbReference type="ARBA" id="ARBA00004651"/>
    </source>
</evidence>
<dbReference type="InterPro" id="IPR019108">
    <property type="entry name" value="Caa3_assmbl_CtaG-rel"/>
</dbReference>
<comment type="subcellular location">
    <subcellularLocation>
        <location evidence="1">Cell membrane</location>
        <topology evidence="1">Multi-pass membrane protein</topology>
    </subcellularLocation>
</comment>
<evidence type="ECO:0000256" key="6">
    <source>
        <dbReference type="SAM" id="Phobius"/>
    </source>
</evidence>
<dbReference type="GO" id="GO:0006825">
    <property type="term" value="P:copper ion transport"/>
    <property type="evidence" value="ECO:0007669"/>
    <property type="project" value="InterPro"/>
</dbReference>
<dbReference type="Pfam" id="PF05425">
    <property type="entry name" value="CopD"/>
    <property type="match status" value="1"/>
</dbReference>
<evidence type="ECO:0000256" key="2">
    <source>
        <dbReference type="ARBA" id="ARBA00022475"/>
    </source>
</evidence>
<comment type="caution">
    <text evidence="9">The sequence shown here is derived from an EMBL/GenBank/DDBJ whole genome shotgun (WGS) entry which is preliminary data.</text>
</comment>
<feature type="transmembrane region" description="Helical" evidence="6">
    <location>
        <begin position="145"/>
        <end position="164"/>
    </location>
</feature>
<feature type="transmembrane region" description="Helical" evidence="6">
    <location>
        <begin position="547"/>
        <end position="566"/>
    </location>
</feature>
<organism evidence="9 10">
    <name type="scientific">Mycolicibacterium bacteremicum</name>
    <name type="common">Mycobacterium bacteremicum</name>
    <dbReference type="NCBI Taxonomy" id="564198"/>
    <lineage>
        <taxon>Bacteria</taxon>
        <taxon>Bacillati</taxon>
        <taxon>Actinomycetota</taxon>
        <taxon>Actinomycetes</taxon>
        <taxon>Mycobacteriales</taxon>
        <taxon>Mycobacteriaceae</taxon>
        <taxon>Mycolicibacterium</taxon>
    </lineage>
</organism>
<evidence type="ECO:0000259" key="8">
    <source>
        <dbReference type="Pfam" id="PF05425"/>
    </source>
</evidence>
<evidence type="ECO:0000313" key="10">
    <source>
        <dbReference type="Proteomes" id="UP000192366"/>
    </source>
</evidence>
<keyword evidence="5 6" id="KW-0472">Membrane</keyword>
<dbReference type="STRING" id="564198.BST17_00025"/>
<feature type="transmembrane region" description="Helical" evidence="6">
    <location>
        <begin position="518"/>
        <end position="540"/>
    </location>
</feature>
<feature type="transmembrane region" description="Helical" evidence="6">
    <location>
        <begin position="369"/>
        <end position="389"/>
    </location>
</feature>
<feature type="transmembrane region" description="Helical" evidence="6">
    <location>
        <begin position="592"/>
        <end position="616"/>
    </location>
</feature>
<dbReference type="AlphaFoldDB" id="A0A1W9Z414"/>
<feature type="transmembrane region" description="Helical" evidence="6">
    <location>
        <begin position="100"/>
        <end position="125"/>
    </location>
</feature>
<dbReference type="InterPro" id="IPR006311">
    <property type="entry name" value="TAT_signal"/>
</dbReference>
<dbReference type="PROSITE" id="PS51318">
    <property type="entry name" value="TAT"/>
    <property type="match status" value="1"/>
</dbReference>
<keyword evidence="10" id="KW-1185">Reference proteome</keyword>
<feature type="transmembrane region" description="Helical" evidence="6">
    <location>
        <begin position="61"/>
        <end position="79"/>
    </location>
</feature>
<accession>A0A1W9Z414</accession>
<feature type="transmembrane region" description="Helical" evidence="6">
    <location>
        <begin position="269"/>
        <end position="288"/>
    </location>
</feature>
<evidence type="ECO:0000256" key="7">
    <source>
        <dbReference type="SAM" id="SignalP"/>
    </source>
</evidence>
<evidence type="ECO:0000313" key="9">
    <source>
        <dbReference type="EMBL" id="ORA06909.1"/>
    </source>
</evidence>
<feature type="domain" description="Copper resistance protein D" evidence="8">
    <location>
        <begin position="233"/>
        <end position="329"/>
    </location>
</feature>
<evidence type="ECO:0000256" key="4">
    <source>
        <dbReference type="ARBA" id="ARBA00022989"/>
    </source>
</evidence>
<dbReference type="GO" id="GO:0005886">
    <property type="term" value="C:plasma membrane"/>
    <property type="evidence" value="ECO:0007669"/>
    <property type="project" value="UniProtKB-SubCell"/>
</dbReference>
<protein>
    <submittedName>
        <fullName evidence="9">Copper resistance protein CopD</fullName>
    </submittedName>
</protein>
<feature type="transmembrane region" description="Helical" evidence="6">
    <location>
        <begin position="489"/>
        <end position="512"/>
    </location>
</feature>
<proteinExistence type="predicted"/>
<keyword evidence="2" id="KW-1003">Cell membrane</keyword>
<reference evidence="9 10" key="1">
    <citation type="submission" date="2017-02" db="EMBL/GenBank/DDBJ databases">
        <title>The new phylogeny of genus Mycobacterium.</title>
        <authorList>
            <person name="Tortoli E."/>
            <person name="Trovato A."/>
            <person name="Cirillo D.M."/>
        </authorList>
    </citation>
    <scope>NUCLEOTIDE SEQUENCE [LARGE SCALE GENOMIC DNA]</scope>
    <source>
        <strain evidence="9 10">DSM 45578</strain>
    </source>
</reference>
<dbReference type="EMBL" id="MVHJ01000001">
    <property type="protein sequence ID" value="ORA06909.1"/>
    <property type="molecule type" value="Genomic_DNA"/>
</dbReference>
<feature type="transmembrane region" description="Helical" evidence="6">
    <location>
        <begin position="431"/>
        <end position="453"/>
    </location>
</feature>